<feature type="chain" id="PRO_5047455278" evidence="1">
    <location>
        <begin position="34"/>
        <end position="116"/>
    </location>
</feature>
<keyword evidence="3" id="KW-1185">Reference proteome</keyword>
<dbReference type="RefSeq" id="WP_317565964.1">
    <property type="nucleotide sequence ID" value="NZ_JAWLJX010000008.1"/>
</dbReference>
<feature type="signal peptide" evidence="1">
    <location>
        <begin position="1"/>
        <end position="33"/>
    </location>
</feature>
<gene>
    <name evidence="2" type="ORF">R3P96_21120</name>
</gene>
<evidence type="ECO:0000313" key="2">
    <source>
        <dbReference type="EMBL" id="MDV6263848.1"/>
    </source>
</evidence>
<evidence type="ECO:0000313" key="3">
    <source>
        <dbReference type="Proteomes" id="UP001185755"/>
    </source>
</evidence>
<dbReference type="EMBL" id="JAWLJX010000008">
    <property type="protein sequence ID" value="MDV6263848.1"/>
    <property type="molecule type" value="Genomic_DNA"/>
</dbReference>
<keyword evidence="1" id="KW-0732">Signal</keyword>
<name>A0ABU4BI02_9NOCA</name>
<dbReference type="Proteomes" id="UP001185755">
    <property type="component" value="Unassembled WGS sequence"/>
</dbReference>
<comment type="caution">
    <text evidence="2">The sequence shown here is derived from an EMBL/GenBank/DDBJ whole genome shotgun (WGS) entry which is preliminary data.</text>
</comment>
<accession>A0ABU4BI02</accession>
<organism evidence="2 3">
    <name type="scientific">Rhodococcoides yunnanense</name>
    <dbReference type="NCBI Taxonomy" id="278209"/>
    <lineage>
        <taxon>Bacteria</taxon>
        <taxon>Bacillati</taxon>
        <taxon>Actinomycetota</taxon>
        <taxon>Actinomycetes</taxon>
        <taxon>Mycobacteriales</taxon>
        <taxon>Nocardiaceae</taxon>
        <taxon>Rhodococcoides</taxon>
    </lineage>
</organism>
<protein>
    <submittedName>
        <fullName evidence="2">Uncharacterized protein</fullName>
    </submittedName>
</protein>
<reference evidence="2 3" key="1">
    <citation type="submission" date="2023-10" db="EMBL/GenBank/DDBJ databases">
        <title>Development of a sustainable strategy for remediation of hydrocarbon-contaminated territories based on the waste exchange concept.</title>
        <authorList>
            <person name="Krivoruchko A."/>
        </authorList>
    </citation>
    <scope>NUCLEOTIDE SEQUENCE [LARGE SCALE GENOMIC DNA]</scope>
    <source>
        <strain evidence="2 3">IEGM 1323</strain>
    </source>
</reference>
<sequence length="116" mass="12215">MLETDGATMLKKILTGLALATGAALLLAPTASAAPDDNPFGPKDSTSSFVSAFDPAAFGGTKSLIISPFGTSMQIDCSSFHGQSSCTQNGRVLTQVRIPAGSSEWDYRMLYIYNPF</sequence>
<evidence type="ECO:0000256" key="1">
    <source>
        <dbReference type="SAM" id="SignalP"/>
    </source>
</evidence>
<proteinExistence type="predicted"/>